<dbReference type="EMBL" id="JANSHE010002204">
    <property type="protein sequence ID" value="KAJ2994200.1"/>
    <property type="molecule type" value="Genomic_DNA"/>
</dbReference>
<protein>
    <submittedName>
        <fullName evidence="1">Uncharacterized protein</fullName>
    </submittedName>
</protein>
<reference evidence="1" key="1">
    <citation type="submission" date="2022-08" db="EMBL/GenBank/DDBJ databases">
        <title>Genome Sequence of Pycnoporus sanguineus.</title>
        <authorList>
            <person name="Buettner E."/>
        </authorList>
    </citation>
    <scope>NUCLEOTIDE SEQUENCE</scope>
    <source>
        <strain evidence="1">CG-C14</strain>
    </source>
</reference>
<accession>A0ACC1PJC4</accession>
<evidence type="ECO:0000313" key="2">
    <source>
        <dbReference type="Proteomes" id="UP001144978"/>
    </source>
</evidence>
<dbReference type="Proteomes" id="UP001144978">
    <property type="component" value="Unassembled WGS sequence"/>
</dbReference>
<evidence type="ECO:0000313" key="1">
    <source>
        <dbReference type="EMBL" id="KAJ2994200.1"/>
    </source>
</evidence>
<sequence length="276" mass="30912">MQSTFLKTLEKLGVPRNPDPDNGHNLGGSTTYLSVDPRKAIRSSSASAYYQPNAHRQNLAILTNARVAKLNFEPGSNPLQAIGVEFLHDGKTYLSKARREVILSAGSFQTPQILELSGIGNKKIFERHGIKALVYMSTHNGPTPTEDHVKIFSIYEIDPNYETVDDALDPEVLARQKELYETQQGYLSSALVSLFAFIPARTFAFEQQLSEWKEKALAAAQDAPPGLRKQLILQIEWFLNPEAVEHQEKPPEQKSAQLALRRENTRNITNDLTKTV</sequence>
<gene>
    <name evidence="1" type="ORF">NUW54_g7593</name>
</gene>
<keyword evidence="2" id="KW-1185">Reference proteome</keyword>
<proteinExistence type="predicted"/>
<name>A0ACC1PJC4_9APHY</name>
<organism evidence="1 2">
    <name type="scientific">Trametes sanguinea</name>
    <dbReference type="NCBI Taxonomy" id="158606"/>
    <lineage>
        <taxon>Eukaryota</taxon>
        <taxon>Fungi</taxon>
        <taxon>Dikarya</taxon>
        <taxon>Basidiomycota</taxon>
        <taxon>Agaricomycotina</taxon>
        <taxon>Agaricomycetes</taxon>
        <taxon>Polyporales</taxon>
        <taxon>Polyporaceae</taxon>
        <taxon>Trametes</taxon>
    </lineage>
</organism>
<comment type="caution">
    <text evidence="1">The sequence shown here is derived from an EMBL/GenBank/DDBJ whole genome shotgun (WGS) entry which is preliminary data.</text>
</comment>